<dbReference type="PANTHER" id="PTHR39614">
    <property type="entry name" value="INTEGRAL MEMBRANE PROTEIN"/>
    <property type="match status" value="1"/>
</dbReference>
<feature type="transmembrane region" description="Helical" evidence="2">
    <location>
        <begin position="183"/>
        <end position="208"/>
    </location>
</feature>
<dbReference type="AlphaFoldDB" id="A0A3M6W8P1"/>
<keyword evidence="2" id="KW-0472">Membrane</keyword>
<dbReference type="VEuPathDB" id="FungiDB:BTJ68_14402"/>
<feature type="transmembrane region" description="Helical" evidence="2">
    <location>
        <begin position="142"/>
        <end position="163"/>
    </location>
</feature>
<keyword evidence="2" id="KW-1133">Transmembrane helix</keyword>
<dbReference type="InterPro" id="IPR049326">
    <property type="entry name" value="Rhodopsin_dom_fungi"/>
</dbReference>
<protein>
    <recommendedName>
        <fullName evidence="3">Rhodopsin domain-containing protein</fullName>
    </recommendedName>
</protein>
<evidence type="ECO:0000256" key="2">
    <source>
        <dbReference type="SAM" id="Phobius"/>
    </source>
</evidence>
<evidence type="ECO:0000313" key="5">
    <source>
        <dbReference type="Proteomes" id="UP000281245"/>
    </source>
</evidence>
<reference evidence="4 5" key="1">
    <citation type="journal article" date="2018" name="BMC Genomics">
        <title>Genomic evidence for intraspecific hybridization in a clonal and extremely halotolerant yeast.</title>
        <authorList>
            <person name="Gostincar C."/>
            <person name="Stajich J.E."/>
            <person name="Zupancic J."/>
            <person name="Zalar P."/>
            <person name="Gunde-Cimerman N."/>
        </authorList>
    </citation>
    <scope>NUCLEOTIDE SEQUENCE [LARGE SCALE GENOMIC DNA]</scope>
    <source>
        <strain evidence="4 5">EXF-6656</strain>
    </source>
</reference>
<feature type="region of interest" description="Disordered" evidence="1">
    <location>
        <begin position="359"/>
        <end position="380"/>
    </location>
</feature>
<feature type="region of interest" description="Disordered" evidence="1">
    <location>
        <begin position="395"/>
        <end position="415"/>
    </location>
</feature>
<name>A0A3M6W8P1_HORWE</name>
<dbReference type="PANTHER" id="PTHR39614:SF2">
    <property type="entry name" value="INTEGRAL MEMBRANE PROTEIN"/>
    <property type="match status" value="1"/>
</dbReference>
<organism evidence="4 5">
    <name type="scientific">Hortaea werneckii</name>
    <name type="common">Black yeast</name>
    <name type="synonym">Cladosporium werneckii</name>
    <dbReference type="NCBI Taxonomy" id="91943"/>
    <lineage>
        <taxon>Eukaryota</taxon>
        <taxon>Fungi</taxon>
        <taxon>Dikarya</taxon>
        <taxon>Ascomycota</taxon>
        <taxon>Pezizomycotina</taxon>
        <taxon>Dothideomycetes</taxon>
        <taxon>Dothideomycetidae</taxon>
        <taxon>Mycosphaerellales</taxon>
        <taxon>Teratosphaeriaceae</taxon>
        <taxon>Hortaea</taxon>
    </lineage>
</organism>
<feature type="transmembrane region" description="Helical" evidence="2">
    <location>
        <begin position="220"/>
        <end position="240"/>
    </location>
</feature>
<evidence type="ECO:0000259" key="3">
    <source>
        <dbReference type="Pfam" id="PF20684"/>
    </source>
</evidence>
<feature type="transmembrane region" description="Helical" evidence="2">
    <location>
        <begin position="30"/>
        <end position="52"/>
    </location>
</feature>
<keyword evidence="2" id="KW-0812">Transmembrane</keyword>
<feature type="domain" description="Rhodopsin" evidence="3">
    <location>
        <begin position="48"/>
        <end position="281"/>
    </location>
</feature>
<evidence type="ECO:0000313" key="4">
    <source>
        <dbReference type="EMBL" id="RMX74912.1"/>
    </source>
</evidence>
<gene>
    <name evidence="4" type="ORF">D0869_12123</name>
</gene>
<feature type="compositionally biased region" description="Low complexity" evidence="1">
    <location>
        <begin position="400"/>
        <end position="415"/>
    </location>
</feature>
<comment type="caution">
    <text evidence="4">The sequence shown here is derived from an EMBL/GenBank/DDBJ whole genome shotgun (WGS) entry which is preliminary data.</text>
</comment>
<dbReference type="Proteomes" id="UP000281245">
    <property type="component" value="Unassembled WGS sequence"/>
</dbReference>
<feature type="transmembrane region" description="Helical" evidence="2">
    <location>
        <begin position="113"/>
        <end position="130"/>
    </location>
</feature>
<feature type="transmembrane region" description="Helical" evidence="2">
    <location>
        <begin position="64"/>
        <end position="85"/>
    </location>
</feature>
<sequence>MAAATASATGLPPGYHEPFAKTDADHHGSWVIICNAFGLIVGLISLAIRAYIRGKVSPPFSIDDWILAGATFLALIQCSLVFEAVHDGFGQSMRLISADKLVYLQKLLYTSDIFYVFTIYGAKSSVILLYRRIAPDRAHSLVAWVGLSVTLLFGIISTFLVALRCDLSQPWLQFDAQCSSSSAQWAAVTAFDVISEALLVGMSVHLVWKLQMPLARKGKVVLAFALRLPLIPISIIRLEYINQQLESSNPTLTGAVAGVLTQLAIFYSLMAATLPCLRPFLAGFVTNYGAMGGTTVIGGSQLGSSKRDEKDTKGSFVMASLQSSGSHGGSPGGFRKQKQRASQQMNEDMFRPDRVRNKANATHPQHHHSHDASSIGSSESTKGILVQKDVTWQISEDNSRSPQPSSADAQSAGSSTAGWAAPRWRSFSFFFLFSICTKIPSRRSPINILSQSHGTAV</sequence>
<accession>A0A3M6W8P1</accession>
<dbReference type="EMBL" id="QWIJ01001409">
    <property type="protein sequence ID" value="RMX74912.1"/>
    <property type="molecule type" value="Genomic_DNA"/>
</dbReference>
<feature type="transmembrane region" description="Helical" evidence="2">
    <location>
        <begin position="252"/>
        <end position="274"/>
    </location>
</feature>
<proteinExistence type="predicted"/>
<feature type="region of interest" description="Disordered" evidence="1">
    <location>
        <begin position="320"/>
        <end position="347"/>
    </location>
</feature>
<evidence type="ECO:0000256" key="1">
    <source>
        <dbReference type="SAM" id="MobiDB-lite"/>
    </source>
</evidence>
<dbReference type="Pfam" id="PF20684">
    <property type="entry name" value="Fung_rhodopsin"/>
    <property type="match status" value="1"/>
</dbReference>
<dbReference type="OrthoDB" id="3918601at2759"/>